<evidence type="ECO:0000256" key="2">
    <source>
        <dbReference type="SAM" id="SignalP"/>
    </source>
</evidence>
<reference evidence="4 5" key="1">
    <citation type="submission" date="2018-06" db="EMBL/GenBank/DDBJ databases">
        <title>Genomic Encyclopedia of Archaeal and Bacterial Type Strains, Phase II (KMG-II): from individual species to whole genera.</title>
        <authorList>
            <person name="Goeker M."/>
        </authorList>
    </citation>
    <scope>NUCLEOTIDE SEQUENCE [LARGE SCALE GENOMIC DNA]</scope>
    <source>
        <strain evidence="4 5">JCM 11668</strain>
    </source>
</reference>
<name>A0A318T8Z4_9BRAD</name>
<evidence type="ECO:0000259" key="3">
    <source>
        <dbReference type="Pfam" id="PF04773"/>
    </source>
</evidence>
<dbReference type="Proteomes" id="UP000248148">
    <property type="component" value="Unassembled WGS sequence"/>
</dbReference>
<dbReference type="RefSeq" id="WP_245407765.1">
    <property type="nucleotide sequence ID" value="NZ_QJTI01000026.1"/>
</dbReference>
<dbReference type="InterPro" id="IPR006860">
    <property type="entry name" value="FecR"/>
</dbReference>
<evidence type="ECO:0000256" key="1">
    <source>
        <dbReference type="SAM" id="MobiDB-lite"/>
    </source>
</evidence>
<dbReference type="AlphaFoldDB" id="A0A318T8Z4"/>
<sequence length="562" mass="57311">MQRRALMATVAAVAASMAAIAAPPAIAQEVGKASAVNPAATANLRTITIGSSIAHKERIKTAAEGSVQILFVDKTSMTIGPNSDLTIDEYVYNPNAGTGKLAATLSKGALRFVGGQISHSGDAEIKTASSVVGIRGGVALITPQNVFAGYGTSTVTGQGGTVTLTAGEFTSVVGGAPTAPAPPPPGFVAGLIQSFQSAPGQSGGAPRGTASPSNVARAESRATGGSGSVAGELAPGVNQIPVQRINPGSTLTQTIQTTTQSTAAEATIATTPSHLKGYVGGMMATSREPGVVSAIIGLAELLINPPGHRVQANFVGGAFAGNDTPQTVVFNYQYGSQNPELDPRSEYRDPKNFGALPAIDREGRPISTINGQPLSSQSGGMTTVTADQARQFAWARGYDLTVCDCDYTRWGIWGSSSQQGGDSAVLNDVASGFWVAGRPISNSDVPTVGQASYAGHVVAQVQNGSSNYISAGNLTTTVDFASRHGTAYVSNFDGLNYSGNLYVSPSQPHLTAGLNSIGSDRSMLLSGEFYRGRTSPVGEMGGAALVSGTNYLGSGIFAARMK</sequence>
<dbReference type="SUPFAM" id="SSF56925">
    <property type="entry name" value="OMPA-like"/>
    <property type="match status" value="1"/>
</dbReference>
<accession>A0A318T8Z4</accession>
<keyword evidence="5" id="KW-1185">Reference proteome</keyword>
<feature type="signal peptide" evidence="2">
    <location>
        <begin position="1"/>
        <end position="27"/>
    </location>
</feature>
<evidence type="ECO:0000313" key="5">
    <source>
        <dbReference type="Proteomes" id="UP000248148"/>
    </source>
</evidence>
<dbReference type="InterPro" id="IPR011250">
    <property type="entry name" value="OMP/PagP_B-barrel"/>
</dbReference>
<proteinExistence type="predicted"/>
<feature type="chain" id="PRO_5016423608" evidence="2">
    <location>
        <begin position="28"/>
        <end position="562"/>
    </location>
</feature>
<dbReference type="Pfam" id="PF04773">
    <property type="entry name" value="FecR"/>
    <property type="match status" value="1"/>
</dbReference>
<gene>
    <name evidence="4" type="ORF">BJ122_12622</name>
</gene>
<comment type="caution">
    <text evidence="4">The sequence shown here is derived from an EMBL/GenBank/DDBJ whole genome shotgun (WGS) entry which is preliminary data.</text>
</comment>
<organism evidence="4 5">
    <name type="scientific">Rhodopseudomonas faecalis</name>
    <dbReference type="NCBI Taxonomy" id="99655"/>
    <lineage>
        <taxon>Bacteria</taxon>
        <taxon>Pseudomonadati</taxon>
        <taxon>Pseudomonadota</taxon>
        <taxon>Alphaproteobacteria</taxon>
        <taxon>Hyphomicrobiales</taxon>
        <taxon>Nitrobacteraceae</taxon>
        <taxon>Rhodopseudomonas</taxon>
    </lineage>
</organism>
<keyword evidence="2" id="KW-0732">Signal</keyword>
<dbReference type="Gene3D" id="2.40.160.90">
    <property type="match status" value="1"/>
</dbReference>
<feature type="domain" description="FecR protein" evidence="3">
    <location>
        <begin position="58"/>
        <end position="139"/>
    </location>
</feature>
<feature type="region of interest" description="Disordered" evidence="1">
    <location>
        <begin position="197"/>
        <end position="229"/>
    </location>
</feature>
<protein>
    <submittedName>
        <fullName evidence="4">FecR family protein</fullName>
    </submittedName>
</protein>
<evidence type="ECO:0000313" key="4">
    <source>
        <dbReference type="EMBL" id="PYF01144.1"/>
    </source>
</evidence>
<dbReference type="EMBL" id="QJTI01000026">
    <property type="protein sequence ID" value="PYF01144.1"/>
    <property type="molecule type" value="Genomic_DNA"/>
</dbReference>